<evidence type="ECO:0000259" key="1">
    <source>
        <dbReference type="Pfam" id="PF03101"/>
    </source>
</evidence>
<keyword evidence="3" id="KW-1185">Reference proteome</keyword>
<reference evidence="2" key="2">
    <citation type="submission" date="2021-03" db="UniProtKB">
        <authorList>
            <consortium name="EnsemblPlants"/>
        </authorList>
    </citation>
    <scope>IDENTIFICATION</scope>
</reference>
<dbReference type="PANTHER" id="PTHR47718:SF17">
    <property type="entry name" value="PROTEIN FAR1-RELATED SEQUENCE 5-LIKE"/>
    <property type="match status" value="1"/>
</dbReference>
<dbReference type="Pfam" id="PF03101">
    <property type="entry name" value="FAR1"/>
    <property type="match status" value="1"/>
</dbReference>
<organism evidence="2 3">
    <name type="scientific">Chenopodium quinoa</name>
    <name type="common">Quinoa</name>
    <dbReference type="NCBI Taxonomy" id="63459"/>
    <lineage>
        <taxon>Eukaryota</taxon>
        <taxon>Viridiplantae</taxon>
        <taxon>Streptophyta</taxon>
        <taxon>Embryophyta</taxon>
        <taxon>Tracheophyta</taxon>
        <taxon>Spermatophyta</taxon>
        <taxon>Magnoliopsida</taxon>
        <taxon>eudicotyledons</taxon>
        <taxon>Gunneridae</taxon>
        <taxon>Pentapetalae</taxon>
        <taxon>Caryophyllales</taxon>
        <taxon>Chenopodiaceae</taxon>
        <taxon>Chenopodioideae</taxon>
        <taxon>Atripliceae</taxon>
        <taxon>Chenopodium</taxon>
    </lineage>
</organism>
<dbReference type="InterPro" id="IPR004330">
    <property type="entry name" value="FAR1_DNA_bnd_dom"/>
</dbReference>
<name>A0A803MA16_CHEQI</name>
<reference evidence="2" key="1">
    <citation type="journal article" date="2017" name="Nature">
        <title>The genome of Chenopodium quinoa.</title>
        <authorList>
            <person name="Jarvis D.E."/>
            <person name="Ho Y.S."/>
            <person name="Lightfoot D.J."/>
            <person name="Schmoeckel S.M."/>
            <person name="Li B."/>
            <person name="Borm T.J.A."/>
            <person name="Ohyanagi H."/>
            <person name="Mineta K."/>
            <person name="Michell C.T."/>
            <person name="Saber N."/>
            <person name="Kharbatia N.M."/>
            <person name="Rupper R.R."/>
            <person name="Sharp A.R."/>
            <person name="Dally N."/>
            <person name="Boughton B.A."/>
            <person name="Woo Y.H."/>
            <person name="Gao G."/>
            <person name="Schijlen E.G.W.M."/>
            <person name="Guo X."/>
            <person name="Momin A.A."/>
            <person name="Negrao S."/>
            <person name="Al-Babili S."/>
            <person name="Gehring C."/>
            <person name="Roessner U."/>
            <person name="Jung C."/>
            <person name="Murphy K."/>
            <person name="Arold S.T."/>
            <person name="Gojobori T."/>
            <person name="van der Linden C.G."/>
            <person name="van Loo E.N."/>
            <person name="Jellen E.N."/>
            <person name="Maughan P.J."/>
            <person name="Tester M."/>
        </authorList>
    </citation>
    <scope>NUCLEOTIDE SEQUENCE [LARGE SCALE GENOMIC DNA]</scope>
    <source>
        <strain evidence="2">cv. PI 614886</strain>
    </source>
</reference>
<dbReference type="Gramene" id="AUR62025742-RA">
    <property type="protein sequence ID" value="AUR62025742-RA:cds"/>
    <property type="gene ID" value="AUR62025742"/>
</dbReference>
<accession>A0A803MA16</accession>
<evidence type="ECO:0000313" key="2">
    <source>
        <dbReference type="EnsemblPlants" id="AUR62025742-RA:cds"/>
    </source>
</evidence>
<feature type="domain" description="FAR1" evidence="1">
    <location>
        <begin position="7"/>
        <end position="79"/>
    </location>
</feature>
<proteinExistence type="predicted"/>
<dbReference type="PANTHER" id="PTHR47718">
    <property type="entry name" value="OS01G0519700 PROTEIN"/>
    <property type="match status" value="1"/>
</dbReference>
<dbReference type="AlphaFoldDB" id="A0A803MA16"/>
<evidence type="ECO:0000313" key="3">
    <source>
        <dbReference type="Proteomes" id="UP000596660"/>
    </source>
</evidence>
<dbReference type="EnsemblPlants" id="AUR62025742-RA">
    <property type="protein sequence ID" value="AUR62025742-RA:cds"/>
    <property type="gene ID" value="AUR62025742"/>
</dbReference>
<protein>
    <recommendedName>
        <fullName evidence="1">FAR1 domain-containing protein</fullName>
    </recommendedName>
</protein>
<dbReference type="Proteomes" id="UP000596660">
    <property type="component" value="Unplaced"/>
</dbReference>
<sequence length="349" mass="39968">MLLSMDSVHVKEIKKTRNDKTVRQRFLTCSYAGFKKIKSDVLYQKRDFRTGCKAYIQFDVDKESGLYCVVKHEMEHNHSRVPVSKRHLIRSHRKVSGDQLAMVTSLSENGIPIADAYRVIRDQAGCEANLSFLQRDLYVALSGEKKKNFDGCDTKQLISYFKERKSKEYVFYYDFDVDEKEAINECASRIEILLRKDGNEEGHGKENDDNTDAQAAAQCLESGNLLEPQDVIQANVFQDSPTSAEKPIENEKECMVKDPIRRRKKGQKNIRLKSTQEKICNKLKGQKIKSWKKKSAKGVSIIKKKAQDTIKDSLTVLEGNTLAHSSLFGGSIEYFEPDEYFEVHVTPFT</sequence>